<evidence type="ECO:0000256" key="6">
    <source>
        <dbReference type="ARBA" id="ARBA00023077"/>
    </source>
</evidence>
<comment type="caution">
    <text evidence="12">The sequence shown here is derived from an EMBL/GenBank/DDBJ whole genome shotgun (WGS) entry which is preliminary data.</text>
</comment>
<evidence type="ECO:0000256" key="2">
    <source>
        <dbReference type="ARBA" id="ARBA00022448"/>
    </source>
</evidence>
<accession>A0A5B2VI24</accession>
<organism evidence="12 13">
    <name type="scientific">Chitinophaga agrisoli</name>
    <dbReference type="NCBI Taxonomy" id="2607653"/>
    <lineage>
        <taxon>Bacteria</taxon>
        <taxon>Pseudomonadati</taxon>
        <taxon>Bacteroidota</taxon>
        <taxon>Chitinophagia</taxon>
        <taxon>Chitinophagales</taxon>
        <taxon>Chitinophagaceae</taxon>
        <taxon>Chitinophaga</taxon>
    </lineage>
</organism>
<dbReference type="Pfam" id="PF00593">
    <property type="entry name" value="TonB_dep_Rec_b-barrel"/>
    <property type="match status" value="1"/>
</dbReference>
<evidence type="ECO:0000256" key="1">
    <source>
        <dbReference type="ARBA" id="ARBA00004571"/>
    </source>
</evidence>
<dbReference type="PANTHER" id="PTHR30069">
    <property type="entry name" value="TONB-DEPENDENT OUTER MEMBRANE RECEPTOR"/>
    <property type="match status" value="1"/>
</dbReference>
<evidence type="ECO:0000259" key="11">
    <source>
        <dbReference type="Pfam" id="PF00593"/>
    </source>
</evidence>
<evidence type="ECO:0000313" key="12">
    <source>
        <dbReference type="EMBL" id="KAA2238731.1"/>
    </source>
</evidence>
<keyword evidence="6" id="KW-0798">TonB box</keyword>
<sequence>MRVDSALQDKKGYSADIGFRKSTGLLHFDVSLFLINYNNKIGSILSTDTVNFLIYNLRTNVAQSRHYGLESYVEADVWRWLHGLQSKTSVMLFSNFSLISAKYVHSKETVIEGKRVEFVPDVVFKTGLALRRPKWAASYQFSYTGKQYTDATNAIFTANAIDGLVPGYKVMDLSAEYHFNRMFTVSGSVNNLADARYFTRRADSYPGPGIVPADARSFYVTLQVHL</sequence>
<reference evidence="12 13" key="2">
    <citation type="submission" date="2019-09" db="EMBL/GenBank/DDBJ databases">
        <authorList>
            <person name="Jin C."/>
        </authorList>
    </citation>
    <scope>NUCLEOTIDE SEQUENCE [LARGE SCALE GENOMIC DNA]</scope>
    <source>
        <strain evidence="12 13">BN140078</strain>
    </source>
</reference>
<keyword evidence="9 10" id="KW-0998">Cell outer membrane</keyword>
<dbReference type="AlphaFoldDB" id="A0A5B2VI24"/>
<dbReference type="Proteomes" id="UP000324611">
    <property type="component" value="Unassembled WGS sequence"/>
</dbReference>
<dbReference type="GO" id="GO:0009279">
    <property type="term" value="C:cell outer membrane"/>
    <property type="evidence" value="ECO:0007669"/>
    <property type="project" value="UniProtKB-SubCell"/>
</dbReference>
<keyword evidence="8 12" id="KW-0675">Receptor</keyword>
<evidence type="ECO:0000256" key="3">
    <source>
        <dbReference type="ARBA" id="ARBA00022452"/>
    </source>
</evidence>
<dbReference type="Gene3D" id="2.40.170.20">
    <property type="entry name" value="TonB-dependent receptor, beta-barrel domain"/>
    <property type="match status" value="1"/>
</dbReference>
<dbReference type="SUPFAM" id="SSF56935">
    <property type="entry name" value="Porins"/>
    <property type="match status" value="1"/>
</dbReference>
<evidence type="ECO:0000256" key="5">
    <source>
        <dbReference type="ARBA" id="ARBA00022729"/>
    </source>
</evidence>
<comment type="similarity">
    <text evidence="10">Belongs to the TonB-dependent receptor family.</text>
</comment>
<evidence type="ECO:0000256" key="7">
    <source>
        <dbReference type="ARBA" id="ARBA00023136"/>
    </source>
</evidence>
<dbReference type="GO" id="GO:0044718">
    <property type="term" value="P:siderophore transmembrane transport"/>
    <property type="evidence" value="ECO:0007669"/>
    <property type="project" value="TreeGrafter"/>
</dbReference>
<evidence type="ECO:0000256" key="10">
    <source>
        <dbReference type="PROSITE-ProRule" id="PRU01360"/>
    </source>
</evidence>
<proteinExistence type="inferred from homology"/>
<dbReference type="InterPro" id="IPR036942">
    <property type="entry name" value="Beta-barrel_TonB_sf"/>
</dbReference>
<dbReference type="InterPro" id="IPR039426">
    <property type="entry name" value="TonB-dep_rcpt-like"/>
</dbReference>
<keyword evidence="3 10" id="KW-1134">Transmembrane beta strand</keyword>
<keyword evidence="7 10" id="KW-0472">Membrane</keyword>
<dbReference type="PROSITE" id="PS52016">
    <property type="entry name" value="TONB_DEPENDENT_REC_3"/>
    <property type="match status" value="1"/>
</dbReference>
<dbReference type="GO" id="GO:0015344">
    <property type="term" value="F:siderophore uptake transmembrane transporter activity"/>
    <property type="evidence" value="ECO:0007669"/>
    <property type="project" value="TreeGrafter"/>
</dbReference>
<protein>
    <submittedName>
        <fullName evidence="12">TonB-dependent receptor</fullName>
    </submittedName>
</protein>
<gene>
    <name evidence="12" type="ORF">F0L74_21175</name>
</gene>
<evidence type="ECO:0000256" key="8">
    <source>
        <dbReference type="ARBA" id="ARBA00023170"/>
    </source>
</evidence>
<evidence type="ECO:0000313" key="13">
    <source>
        <dbReference type="Proteomes" id="UP000324611"/>
    </source>
</evidence>
<name>A0A5B2VI24_9BACT</name>
<dbReference type="InterPro" id="IPR000531">
    <property type="entry name" value="Beta-barrel_TonB"/>
</dbReference>
<comment type="subcellular location">
    <subcellularLocation>
        <location evidence="1 10">Cell outer membrane</location>
        <topology evidence="1 10">Multi-pass membrane protein</topology>
    </subcellularLocation>
</comment>
<evidence type="ECO:0000256" key="9">
    <source>
        <dbReference type="ARBA" id="ARBA00023237"/>
    </source>
</evidence>
<keyword evidence="5" id="KW-0732">Signal</keyword>
<dbReference type="PANTHER" id="PTHR30069:SF29">
    <property type="entry name" value="HEMOGLOBIN AND HEMOGLOBIN-HAPTOGLOBIN-BINDING PROTEIN 1-RELATED"/>
    <property type="match status" value="1"/>
</dbReference>
<keyword evidence="13" id="KW-1185">Reference proteome</keyword>
<feature type="domain" description="TonB-dependent receptor-like beta-barrel" evidence="11">
    <location>
        <begin position="10"/>
        <end position="192"/>
    </location>
</feature>
<reference evidence="12 13" key="1">
    <citation type="submission" date="2019-09" db="EMBL/GenBank/DDBJ databases">
        <title>Chitinophaga ginsengihumi sp. nov., isolated from soil of ginseng rhizosphere.</title>
        <authorList>
            <person name="Lee J."/>
        </authorList>
    </citation>
    <scope>NUCLEOTIDE SEQUENCE [LARGE SCALE GENOMIC DNA]</scope>
    <source>
        <strain evidence="12 13">BN140078</strain>
    </source>
</reference>
<dbReference type="EMBL" id="VUOC01000004">
    <property type="protein sequence ID" value="KAA2238731.1"/>
    <property type="molecule type" value="Genomic_DNA"/>
</dbReference>
<keyword evidence="2 10" id="KW-0813">Transport</keyword>
<evidence type="ECO:0000256" key="4">
    <source>
        <dbReference type="ARBA" id="ARBA00022692"/>
    </source>
</evidence>
<keyword evidence="4 10" id="KW-0812">Transmembrane</keyword>